<name>A0ABT8QZT3_9BACT</name>
<accession>A0ABT8QZT3</accession>
<evidence type="ECO:0000313" key="2">
    <source>
        <dbReference type="EMBL" id="MDO1444654.1"/>
    </source>
</evidence>
<organism evidence="2 3">
    <name type="scientific">Rhodocytophaga aerolata</name>
    <dbReference type="NCBI Taxonomy" id="455078"/>
    <lineage>
        <taxon>Bacteria</taxon>
        <taxon>Pseudomonadati</taxon>
        <taxon>Bacteroidota</taxon>
        <taxon>Cytophagia</taxon>
        <taxon>Cytophagales</taxon>
        <taxon>Rhodocytophagaceae</taxon>
        <taxon>Rhodocytophaga</taxon>
    </lineage>
</organism>
<keyword evidence="3" id="KW-1185">Reference proteome</keyword>
<comment type="caution">
    <text evidence="2">The sequence shown here is derived from an EMBL/GenBank/DDBJ whole genome shotgun (WGS) entry which is preliminary data.</text>
</comment>
<dbReference type="RefSeq" id="WP_378410429.1">
    <property type="nucleotide sequence ID" value="NZ_JBHSMY010000003.1"/>
</dbReference>
<gene>
    <name evidence="2" type="ORF">Q0590_00250</name>
</gene>
<dbReference type="Proteomes" id="UP001168528">
    <property type="component" value="Unassembled WGS sequence"/>
</dbReference>
<reference evidence="2" key="1">
    <citation type="submission" date="2023-07" db="EMBL/GenBank/DDBJ databases">
        <title>The genome sequence of Rhodocytophaga aerolata KACC 12507.</title>
        <authorList>
            <person name="Zhang X."/>
        </authorList>
    </citation>
    <scope>NUCLEOTIDE SEQUENCE</scope>
    <source>
        <strain evidence="2">KACC 12507</strain>
    </source>
</reference>
<protein>
    <submittedName>
        <fullName evidence="2">Uncharacterized protein</fullName>
    </submittedName>
</protein>
<dbReference type="EMBL" id="JAUKPO010000001">
    <property type="protein sequence ID" value="MDO1444654.1"/>
    <property type="molecule type" value="Genomic_DNA"/>
</dbReference>
<feature type="region of interest" description="Disordered" evidence="1">
    <location>
        <begin position="1"/>
        <end position="28"/>
    </location>
</feature>
<evidence type="ECO:0000313" key="3">
    <source>
        <dbReference type="Proteomes" id="UP001168528"/>
    </source>
</evidence>
<sequence>MKVEGQLDLKTMAKPKGGRPPKKVSQVRNSKYTIFLSEPEDKKLRQMQEKTGKSPADLFRHGLFDKGIRIPKARLAPSQLMELLTDFKKKSGLIQLLAHREKDFSAIEKDLLMGSHLSLRKSIERLERSVFLSLEKADGLEELQQVLHLIEQVKDEFKESNKMSEQHLRQLDELLGKVKQLLLLHYQFLTLA</sequence>
<proteinExistence type="predicted"/>
<evidence type="ECO:0000256" key="1">
    <source>
        <dbReference type="SAM" id="MobiDB-lite"/>
    </source>
</evidence>